<evidence type="ECO:0000313" key="11">
    <source>
        <dbReference type="EMBL" id="KAA0893935.1"/>
    </source>
</evidence>
<accession>A0A5A9XN08</accession>
<dbReference type="PANTHER" id="PTHR30332">
    <property type="entry name" value="PROBABLE GENERAL SECRETION PATHWAY PROTEIN D"/>
    <property type="match status" value="1"/>
</dbReference>
<dbReference type="PANTHER" id="PTHR30332:SF17">
    <property type="entry name" value="TYPE IV PILIATION SYSTEM PROTEIN DR_0774-RELATED"/>
    <property type="match status" value="1"/>
</dbReference>
<dbReference type="OrthoDB" id="9775455at2"/>
<proteinExistence type="inferred from homology"/>
<dbReference type="Gene3D" id="3.30.1370.130">
    <property type="match status" value="1"/>
</dbReference>
<dbReference type="InterPro" id="IPR050810">
    <property type="entry name" value="Bact_Secretion_Sys_Channel"/>
</dbReference>
<feature type="repeat" description="TPR" evidence="4">
    <location>
        <begin position="73"/>
        <end position="106"/>
    </location>
</feature>
<evidence type="ECO:0000259" key="10">
    <source>
        <dbReference type="Pfam" id="PF03958"/>
    </source>
</evidence>
<dbReference type="InterPro" id="IPR019734">
    <property type="entry name" value="TPR_rpt"/>
</dbReference>
<dbReference type="Pfam" id="PF00963">
    <property type="entry name" value="Cohesin"/>
    <property type="match status" value="1"/>
</dbReference>
<protein>
    <submittedName>
        <fullName evidence="11">Type II secretion system protein</fullName>
    </submittedName>
</protein>
<comment type="subcellular location">
    <subcellularLocation>
        <location evidence="6">Cell outer membrane</location>
    </subcellularLocation>
    <subcellularLocation>
        <location evidence="1">Membrane</location>
    </subcellularLocation>
</comment>
<dbReference type="InterPro" id="IPR011990">
    <property type="entry name" value="TPR-like_helical_dom_sf"/>
</dbReference>
<feature type="region of interest" description="Disordered" evidence="7">
    <location>
        <begin position="642"/>
        <end position="756"/>
    </location>
</feature>
<organism evidence="11 12">
    <name type="scientific">Oryzomonas rubra</name>
    <dbReference type="NCBI Taxonomy" id="2509454"/>
    <lineage>
        <taxon>Bacteria</taxon>
        <taxon>Pseudomonadati</taxon>
        <taxon>Thermodesulfobacteriota</taxon>
        <taxon>Desulfuromonadia</taxon>
        <taxon>Geobacterales</taxon>
        <taxon>Geobacteraceae</taxon>
        <taxon>Oryzomonas</taxon>
    </lineage>
</organism>
<dbReference type="InterPro" id="IPR002102">
    <property type="entry name" value="Cohesin_dom"/>
</dbReference>
<dbReference type="Gene3D" id="3.30.1370.120">
    <property type="match status" value="1"/>
</dbReference>
<dbReference type="Proteomes" id="UP000324298">
    <property type="component" value="Unassembled WGS sequence"/>
</dbReference>
<keyword evidence="4" id="KW-0802">TPR repeat</keyword>
<comment type="caution">
    <text evidence="11">The sequence shown here is derived from an EMBL/GenBank/DDBJ whole genome shotgun (WGS) entry which is preliminary data.</text>
</comment>
<evidence type="ECO:0000256" key="3">
    <source>
        <dbReference type="ARBA" id="ARBA00023136"/>
    </source>
</evidence>
<keyword evidence="12" id="KW-1185">Reference proteome</keyword>
<dbReference type="GO" id="GO:0030246">
    <property type="term" value="F:carbohydrate binding"/>
    <property type="evidence" value="ECO:0007669"/>
    <property type="project" value="InterPro"/>
</dbReference>
<feature type="domain" description="NolW-like" evidence="10">
    <location>
        <begin position="271"/>
        <end position="330"/>
    </location>
</feature>
<evidence type="ECO:0000313" key="12">
    <source>
        <dbReference type="Proteomes" id="UP000324298"/>
    </source>
</evidence>
<dbReference type="PROSITE" id="PS51257">
    <property type="entry name" value="PROKAR_LIPOPROTEIN"/>
    <property type="match status" value="1"/>
</dbReference>
<dbReference type="PROSITE" id="PS50005">
    <property type="entry name" value="TPR"/>
    <property type="match status" value="2"/>
</dbReference>
<feature type="compositionally biased region" description="Basic and acidic residues" evidence="7">
    <location>
        <begin position="701"/>
        <end position="722"/>
    </location>
</feature>
<feature type="repeat" description="TPR" evidence="4">
    <location>
        <begin position="122"/>
        <end position="155"/>
    </location>
</feature>
<keyword evidence="6" id="KW-0813">Transport</keyword>
<dbReference type="InterPro" id="IPR001775">
    <property type="entry name" value="GspD/PilQ"/>
</dbReference>
<feature type="domain" description="Type II/III secretion system secretin-like" evidence="8">
    <location>
        <begin position="423"/>
        <end position="583"/>
    </location>
</feature>
<evidence type="ECO:0000256" key="2">
    <source>
        <dbReference type="ARBA" id="ARBA00022729"/>
    </source>
</evidence>
<evidence type="ECO:0000259" key="8">
    <source>
        <dbReference type="Pfam" id="PF00263"/>
    </source>
</evidence>
<name>A0A5A9XN08_9BACT</name>
<evidence type="ECO:0000256" key="5">
    <source>
        <dbReference type="RuleBase" id="RU004003"/>
    </source>
</evidence>
<evidence type="ECO:0000256" key="4">
    <source>
        <dbReference type="PROSITE-ProRule" id="PRU00339"/>
    </source>
</evidence>
<comment type="similarity">
    <text evidence="5">Belongs to the bacterial secretin family.</text>
</comment>
<dbReference type="CDD" id="cd08547">
    <property type="entry name" value="Type_II_cohesin"/>
    <property type="match status" value="1"/>
</dbReference>
<dbReference type="Gene3D" id="1.25.40.10">
    <property type="entry name" value="Tetratricopeptide repeat domain"/>
    <property type="match status" value="1"/>
</dbReference>
<feature type="domain" description="Cohesin" evidence="9">
    <location>
        <begin position="764"/>
        <end position="867"/>
    </location>
</feature>
<keyword evidence="3" id="KW-0472">Membrane</keyword>
<evidence type="ECO:0000256" key="6">
    <source>
        <dbReference type="RuleBase" id="RU004004"/>
    </source>
</evidence>
<dbReference type="SMART" id="SM00028">
    <property type="entry name" value="TPR"/>
    <property type="match status" value="2"/>
</dbReference>
<dbReference type="GO" id="GO:0009306">
    <property type="term" value="P:protein secretion"/>
    <property type="evidence" value="ECO:0007669"/>
    <property type="project" value="InterPro"/>
</dbReference>
<dbReference type="Pfam" id="PF03958">
    <property type="entry name" value="Secretin_N"/>
    <property type="match status" value="1"/>
</dbReference>
<feature type="compositionally biased region" description="Low complexity" evidence="7">
    <location>
        <begin position="726"/>
        <end position="738"/>
    </location>
</feature>
<evidence type="ECO:0000256" key="1">
    <source>
        <dbReference type="ARBA" id="ARBA00004370"/>
    </source>
</evidence>
<dbReference type="Pfam" id="PF00263">
    <property type="entry name" value="Secretin"/>
    <property type="match status" value="1"/>
</dbReference>
<keyword evidence="2" id="KW-0732">Signal</keyword>
<dbReference type="InterPro" id="IPR008965">
    <property type="entry name" value="CBM2/CBM3_carb-bd_dom_sf"/>
</dbReference>
<reference evidence="11 12" key="1">
    <citation type="submission" date="2019-04" db="EMBL/GenBank/DDBJ databases">
        <title>Geobacter ruber sp. nov., ferric-reducing bacteria isolated from paddy soil.</title>
        <authorList>
            <person name="Xu Z."/>
            <person name="Masuda Y."/>
            <person name="Itoh H."/>
            <person name="Senoo K."/>
        </authorList>
    </citation>
    <scope>NUCLEOTIDE SEQUENCE [LARGE SCALE GENOMIC DNA]</scope>
    <source>
        <strain evidence="11 12">Red88</strain>
    </source>
</reference>
<dbReference type="Gene3D" id="2.60.40.680">
    <property type="match status" value="1"/>
</dbReference>
<dbReference type="GO" id="GO:0000272">
    <property type="term" value="P:polysaccharide catabolic process"/>
    <property type="evidence" value="ECO:0007669"/>
    <property type="project" value="InterPro"/>
</dbReference>
<dbReference type="GO" id="GO:0015627">
    <property type="term" value="C:type II protein secretion system complex"/>
    <property type="evidence" value="ECO:0007669"/>
    <property type="project" value="TreeGrafter"/>
</dbReference>
<dbReference type="InterPro" id="IPR038591">
    <property type="entry name" value="NolW-like_sf"/>
</dbReference>
<dbReference type="AlphaFoldDB" id="A0A5A9XN08"/>
<dbReference type="EMBL" id="SRSD01000002">
    <property type="protein sequence ID" value="KAA0893935.1"/>
    <property type="molecule type" value="Genomic_DNA"/>
</dbReference>
<gene>
    <name evidence="11" type="ORF">ET418_02920</name>
</gene>
<dbReference type="InterPro" id="IPR005644">
    <property type="entry name" value="NolW-like"/>
</dbReference>
<dbReference type="RefSeq" id="WP_149306094.1">
    <property type="nucleotide sequence ID" value="NZ_SRSD01000002.1"/>
</dbReference>
<dbReference type="InterPro" id="IPR004846">
    <property type="entry name" value="T2SS/T3SS_dom"/>
</dbReference>
<sequence length="895" mass="95792">MRYLIHLNILCLLGAVVSLSGCTGGRQAFSTGERFETEGRYEEAMYSYAEAFRKEPEVGEYRVRFLNARQKAAEKHYRNGLEQSARGDYAAALEAFQSAYGLDPGQAVYKQQAETTGRLKDAQTAFQEGVDFEKSNKFKDASRAFIQAVSLRPDSKEYQAALRRVAGMRKSKLEGFELSLKSSKPITLKFKDAKIKDVFSILTRLSGINFVFDDGVKDQNITIYMENGTFQQALELLTNMFKLGRKVLNESTVIIYPKLPDKIKQYEEMEVRTFHLNYLDAKKAINLIRGMMQVRKIQVNEDANSIIVRDTKDVVDVVDKILDAHDVPEPEVVLDVEVVELNDTNTENVGLLLNSYNVQLGGFAPDGTALSSSLATTTSASTTSSTSSSSTISSLIRAFSIKGYGGYVTVPNATYNFGKTLAKGEVLSNPKVRVKNKEKSKFTVGTRVPITTTTTTNSTTSVNVQYVDVGVKVNAEPTIQLNNEVTIKLSLEVSSILSTETVGSTDSATKVVTIGTRNLETVLSLKDGETSVIGGLISRTNSDSKSKVFLLGDLPLIGPLLSNSNGSKAKTELVLAITPRLVRGVTVPQIDLSAFMSGKEDDPSLSRPLAAFEEEPVFATDGTAPASQAEVVTDKTLRELADKNAVRRPSGRVNTPRRSPVPAPVPQESVTSAPPAQQIAGQEKPSPEASAANGQVPLQQAEKERLAKAAADQERIAAEKAEQAVPATAPAKGGTAPPSVVLAPEQAPPAQPGQGAASTRGLLQIAAPSGIVVGQQFSIDARVSFAQNLAHTPFTLTYDPSSVEFVSATEGAFLKQDGKPITFGVAVDPAGGAVTVSLARAAGSGGVSGGGTLASFVFKAKKQGQTNFGFGTVNFTSADGVPFEMVPFVKPVDVL</sequence>
<dbReference type="SUPFAM" id="SSF49384">
    <property type="entry name" value="Carbohydrate-binding domain"/>
    <property type="match status" value="1"/>
</dbReference>
<evidence type="ECO:0000256" key="7">
    <source>
        <dbReference type="SAM" id="MobiDB-lite"/>
    </source>
</evidence>
<dbReference type="SUPFAM" id="SSF48452">
    <property type="entry name" value="TPR-like"/>
    <property type="match status" value="1"/>
</dbReference>
<dbReference type="PRINTS" id="PR01032">
    <property type="entry name" value="PHAGEIV"/>
</dbReference>
<evidence type="ECO:0000259" key="9">
    <source>
        <dbReference type="Pfam" id="PF00963"/>
    </source>
</evidence>
<dbReference type="PRINTS" id="PR00811">
    <property type="entry name" value="BCTERIALGSPD"/>
</dbReference>
<dbReference type="GO" id="GO:0009279">
    <property type="term" value="C:cell outer membrane"/>
    <property type="evidence" value="ECO:0007669"/>
    <property type="project" value="UniProtKB-SubCell"/>
</dbReference>